<proteinExistence type="predicted"/>
<name>A0A0N5BZ49_STREA</name>
<keyword evidence="2" id="KW-1185">Reference proteome</keyword>
<organism evidence="2 3">
    <name type="scientific">Strongyloides papillosus</name>
    <name type="common">Intestinal threadworm</name>
    <dbReference type="NCBI Taxonomy" id="174720"/>
    <lineage>
        <taxon>Eukaryota</taxon>
        <taxon>Metazoa</taxon>
        <taxon>Ecdysozoa</taxon>
        <taxon>Nematoda</taxon>
        <taxon>Chromadorea</taxon>
        <taxon>Rhabditida</taxon>
        <taxon>Tylenchina</taxon>
        <taxon>Panagrolaimomorpha</taxon>
        <taxon>Strongyloidoidea</taxon>
        <taxon>Strongyloididae</taxon>
        <taxon>Strongyloides</taxon>
    </lineage>
</organism>
<feature type="region of interest" description="Disordered" evidence="1">
    <location>
        <begin position="31"/>
        <end position="68"/>
    </location>
</feature>
<evidence type="ECO:0000313" key="3">
    <source>
        <dbReference type="WBParaSite" id="SPAL_0001104425.1"/>
    </source>
</evidence>
<protein>
    <submittedName>
        <fullName evidence="3">Uncharacterized protein</fullName>
    </submittedName>
</protein>
<dbReference type="Proteomes" id="UP000046392">
    <property type="component" value="Unplaced"/>
</dbReference>
<accession>A0A0N5BZ49</accession>
<sequence>MTSTEKSLYTSTDCKDIRMFDSTAKLSLRLSTEPTRYSSSTSKHFEIESNQINDSTSPLESPTVSTSK</sequence>
<evidence type="ECO:0000313" key="2">
    <source>
        <dbReference type="Proteomes" id="UP000046392"/>
    </source>
</evidence>
<reference evidence="3" key="1">
    <citation type="submission" date="2017-02" db="UniProtKB">
        <authorList>
            <consortium name="WormBaseParasite"/>
        </authorList>
    </citation>
    <scope>IDENTIFICATION</scope>
</reference>
<dbReference type="WBParaSite" id="SPAL_0001104425.1">
    <property type="protein sequence ID" value="SPAL_0001104425.1"/>
    <property type="gene ID" value="SPAL_0001104425"/>
</dbReference>
<evidence type="ECO:0000256" key="1">
    <source>
        <dbReference type="SAM" id="MobiDB-lite"/>
    </source>
</evidence>
<dbReference type="AlphaFoldDB" id="A0A0N5BZ49"/>